<reference evidence="2" key="1">
    <citation type="submission" date="2021-03" db="EMBL/GenBank/DDBJ databases">
        <authorList>
            <consortium name="Genoscope - CEA"/>
            <person name="William W."/>
        </authorList>
    </citation>
    <scope>NUCLEOTIDE SEQUENCE</scope>
    <source>
        <strain evidence="2">Doubled-haploid Pahang</strain>
    </source>
</reference>
<feature type="compositionally biased region" description="Low complexity" evidence="1">
    <location>
        <begin position="9"/>
        <end position="28"/>
    </location>
</feature>
<dbReference type="EMBL" id="HG996474">
    <property type="protein sequence ID" value="CAG1835573.1"/>
    <property type="molecule type" value="Genomic_DNA"/>
</dbReference>
<sequence length="63" mass="6893">MPIAPTHPRPASSLSSPLSPTCPSIIPLHRGSDSPIATPPRSLHQDLRGRMQPFLLRICPFLE</sequence>
<dbReference type="AlphaFoldDB" id="A0A804KL14"/>
<dbReference type="Gramene" id="Ma09_t18400.1">
    <property type="protein sequence ID" value="Ma09_p18400.1"/>
    <property type="gene ID" value="Ma09_g18400"/>
</dbReference>
<evidence type="ECO:0000313" key="4">
    <source>
        <dbReference type="Proteomes" id="UP000012960"/>
    </source>
</evidence>
<dbReference type="EnsemblPlants" id="Ma09_t18400.1">
    <property type="protein sequence ID" value="Ma09_p18400.1"/>
    <property type="gene ID" value="Ma09_g18400"/>
</dbReference>
<organism evidence="3 4">
    <name type="scientific">Musa acuminata subsp. malaccensis</name>
    <name type="common">Wild banana</name>
    <name type="synonym">Musa malaccensis</name>
    <dbReference type="NCBI Taxonomy" id="214687"/>
    <lineage>
        <taxon>Eukaryota</taxon>
        <taxon>Viridiplantae</taxon>
        <taxon>Streptophyta</taxon>
        <taxon>Embryophyta</taxon>
        <taxon>Tracheophyta</taxon>
        <taxon>Spermatophyta</taxon>
        <taxon>Magnoliopsida</taxon>
        <taxon>Liliopsida</taxon>
        <taxon>Zingiberales</taxon>
        <taxon>Musaceae</taxon>
        <taxon>Musa</taxon>
    </lineage>
</organism>
<keyword evidence="4" id="KW-1185">Reference proteome</keyword>
<dbReference type="InParanoid" id="A0A804KL14"/>
<evidence type="ECO:0000313" key="2">
    <source>
        <dbReference type="EMBL" id="CAG1835573.1"/>
    </source>
</evidence>
<name>A0A804KL14_MUSAM</name>
<proteinExistence type="predicted"/>
<evidence type="ECO:0000313" key="3">
    <source>
        <dbReference type="EnsemblPlants" id="Ma09_p18400.1"/>
    </source>
</evidence>
<protein>
    <submittedName>
        <fullName evidence="2">(wild Malaysian banana) hypothetical protein</fullName>
    </submittedName>
</protein>
<feature type="region of interest" description="Disordered" evidence="1">
    <location>
        <begin position="1"/>
        <end position="46"/>
    </location>
</feature>
<reference evidence="3" key="2">
    <citation type="submission" date="2021-05" db="UniProtKB">
        <authorList>
            <consortium name="EnsemblPlants"/>
        </authorList>
    </citation>
    <scope>IDENTIFICATION</scope>
    <source>
        <strain evidence="3">subsp. malaccensis</strain>
    </source>
</reference>
<gene>
    <name evidence="2" type="ORF">GSMUA_236360.1</name>
</gene>
<dbReference type="Proteomes" id="UP000012960">
    <property type="component" value="Unplaced"/>
</dbReference>
<evidence type="ECO:0000256" key="1">
    <source>
        <dbReference type="SAM" id="MobiDB-lite"/>
    </source>
</evidence>
<accession>A0A804KL14</accession>